<dbReference type="PATRIC" id="fig|748449.3.peg.1012"/>
<proteinExistence type="predicted"/>
<keyword evidence="2" id="KW-1185">Reference proteome</keyword>
<dbReference type="Gene3D" id="3.40.630.10">
    <property type="entry name" value="Zn peptidases"/>
    <property type="match status" value="1"/>
</dbReference>
<organism evidence="1 2">
    <name type="scientific">Halobacteroides halobius (strain ATCC 35273 / DSM 5150 / MD-1)</name>
    <dbReference type="NCBI Taxonomy" id="748449"/>
    <lineage>
        <taxon>Bacteria</taxon>
        <taxon>Bacillati</taxon>
        <taxon>Bacillota</taxon>
        <taxon>Clostridia</taxon>
        <taxon>Halanaerobiales</taxon>
        <taxon>Halobacteroidaceae</taxon>
        <taxon>Halobacteroides</taxon>
    </lineage>
</organism>
<dbReference type="AlphaFoldDB" id="L0K6W8"/>
<protein>
    <submittedName>
        <fullName evidence="1">Selenium-dependent molybdenum hydroxylase system protein, YqeB family</fullName>
    </submittedName>
</protein>
<dbReference type="HOGENOM" id="CLU_082089_1_0_9"/>
<name>L0K6W8_HALHC</name>
<dbReference type="eggNOG" id="COG3608">
    <property type="taxonomic scope" value="Bacteria"/>
</dbReference>
<dbReference type="KEGG" id="hhl:Halha_1057"/>
<sequence length="281" mass="31046">MFNDMSKINVLLKGGGDLASGIAYRLYQSGFNVAISEIKQPLMVRRTVSFAEAVYKGEHEVEGIKAQFTTEWSLFKAIIDQGEIPVFIKEQLSYFKERFKPQVIIDGRMLKQKQETNLKEASIVIGIGPGFRAGEDVDAVIETCRGHYLGRVIYQGTTIPNTGQPGKIMGYSQQRVLRAPCDGIFRSKNKLGDKIKQGELFGLIGDRPLKAELSGVIRGQIHPGVNVKKGMKIGDIDPRNDRDYYNKISEKALAVGGGTLEAILHLANKKLKEESVTSGTN</sequence>
<dbReference type="STRING" id="748449.Halha_1057"/>
<dbReference type="Proteomes" id="UP000010880">
    <property type="component" value="Chromosome"/>
</dbReference>
<evidence type="ECO:0000313" key="2">
    <source>
        <dbReference type="Proteomes" id="UP000010880"/>
    </source>
</evidence>
<dbReference type="NCBIfam" id="TIGR03309">
    <property type="entry name" value="matur_yqeB"/>
    <property type="match status" value="1"/>
</dbReference>
<dbReference type="RefSeq" id="WP_015326742.1">
    <property type="nucleotide sequence ID" value="NC_019978.1"/>
</dbReference>
<reference evidence="2" key="1">
    <citation type="submission" date="2012-02" db="EMBL/GenBank/DDBJ databases">
        <title>The complete genome of Halobacteroides halobius DSM 5150.</title>
        <authorList>
            <person name="Lucas S."/>
            <person name="Copeland A."/>
            <person name="Lapidus A."/>
            <person name="Glavina del Rio T."/>
            <person name="Dalin E."/>
            <person name="Tice H."/>
            <person name="Bruce D."/>
            <person name="Goodwin L."/>
            <person name="Pitluck S."/>
            <person name="Peters L."/>
            <person name="Mikhailova N."/>
            <person name="Gu W."/>
            <person name="Kyrpides N."/>
            <person name="Mavromatis K."/>
            <person name="Ivanova N."/>
            <person name="Brettin T."/>
            <person name="Detter J.C."/>
            <person name="Han C."/>
            <person name="Larimer F."/>
            <person name="Land M."/>
            <person name="Hauser L."/>
            <person name="Markowitz V."/>
            <person name="Cheng J.-F."/>
            <person name="Hugenholtz P."/>
            <person name="Woyke T."/>
            <person name="Wu D."/>
            <person name="Tindall B."/>
            <person name="Pomrenke H."/>
            <person name="Brambilla E."/>
            <person name="Klenk H.-P."/>
            <person name="Eisen J.A."/>
        </authorList>
    </citation>
    <scope>NUCLEOTIDE SEQUENCE [LARGE SCALE GENOMIC DNA]</scope>
    <source>
        <strain evidence="2">ATCC 35273 / DSM 5150 / MD-1</strain>
    </source>
</reference>
<dbReference type="InterPro" id="IPR017695">
    <property type="entry name" value="Se-dep_Mo_hydrolase_YqeB"/>
</dbReference>
<accession>L0K6W8</accession>
<dbReference type="EMBL" id="CP003359">
    <property type="protein sequence ID" value="AGB41017.1"/>
    <property type="molecule type" value="Genomic_DNA"/>
</dbReference>
<gene>
    <name evidence="1" type="ordered locus">Halha_1057</name>
</gene>
<evidence type="ECO:0000313" key="1">
    <source>
        <dbReference type="EMBL" id="AGB41017.1"/>
    </source>
</evidence>